<name>A0A645HBK0_9ZZZZ</name>
<evidence type="ECO:0000256" key="1">
    <source>
        <dbReference type="SAM" id="MobiDB-lite"/>
    </source>
</evidence>
<feature type="compositionally biased region" description="Polar residues" evidence="1">
    <location>
        <begin position="39"/>
        <end position="48"/>
    </location>
</feature>
<comment type="caution">
    <text evidence="3">The sequence shown here is derived from an EMBL/GenBank/DDBJ whole genome shotgun (WGS) entry which is preliminary data.</text>
</comment>
<keyword evidence="2" id="KW-0472">Membrane</keyword>
<dbReference type="AlphaFoldDB" id="A0A645HBK0"/>
<proteinExistence type="predicted"/>
<keyword evidence="2" id="KW-0812">Transmembrane</keyword>
<organism evidence="3">
    <name type="scientific">bioreactor metagenome</name>
    <dbReference type="NCBI Taxonomy" id="1076179"/>
    <lineage>
        <taxon>unclassified sequences</taxon>
        <taxon>metagenomes</taxon>
        <taxon>ecological metagenomes</taxon>
    </lineage>
</organism>
<feature type="region of interest" description="Disordered" evidence="1">
    <location>
        <begin position="13"/>
        <end position="61"/>
    </location>
</feature>
<evidence type="ECO:0000256" key="2">
    <source>
        <dbReference type="SAM" id="Phobius"/>
    </source>
</evidence>
<protein>
    <submittedName>
        <fullName evidence="3">Uncharacterized protein</fullName>
    </submittedName>
</protein>
<dbReference type="EMBL" id="VSSQ01090528">
    <property type="protein sequence ID" value="MPN36408.1"/>
    <property type="molecule type" value="Genomic_DNA"/>
</dbReference>
<accession>A0A645HBK0</accession>
<feature type="compositionally biased region" description="Pro residues" evidence="1">
    <location>
        <begin position="15"/>
        <end position="31"/>
    </location>
</feature>
<feature type="transmembrane region" description="Helical" evidence="2">
    <location>
        <begin position="93"/>
        <end position="111"/>
    </location>
</feature>
<keyword evidence="2" id="KW-1133">Transmembrane helix</keyword>
<evidence type="ECO:0000313" key="3">
    <source>
        <dbReference type="EMBL" id="MPN36408.1"/>
    </source>
</evidence>
<gene>
    <name evidence="3" type="ORF">SDC9_183917</name>
</gene>
<reference evidence="3" key="1">
    <citation type="submission" date="2019-08" db="EMBL/GenBank/DDBJ databases">
        <authorList>
            <person name="Kucharzyk K."/>
            <person name="Murdoch R.W."/>
            <person name="Higgins S."/>
            <person name="Loffler F."/>
        </authorList>
    </citation>
    <scope>NUCLEOTIDE SEQUENCE</scope>
</reference>
<sequence length="117" mass="12755">MITASAVVYVVNQNPPTPTPGPTSVPSPLPPNNEVVTPPINQETTNGSLVGGNGKPIQPTTTPEIIEDVVVGGFEIKLNRKQNFPKKVKDENYWWVIIVVIIAGIIIYILIKKDDKK</sequence>